<dbReference type="PANTHER" id="PTHR30221">
    <property type="entry name" value="SMALL-CONDUCTANCE MECHANOSENSITIVE CHANNEL"/>
    <property type="match status" value="1"/>
</dbReference>
<gene>
    <name evidence="11" type="ORF">ACFPFO_08860</name>
</gene>
<dbReference type="InterPro" id="IPR023408">
    <property type="entry name" value="MscS_beta-dom_sf"/>
</dbReference>
<evidence type="ECO:0000259" key="9">
    <source>
        <dbReference type="Pfam" id="PF21082"/>
    </source>
</evidence>
<keyword evidence="3" id="KW-1003">Cell membrane</keyword>
<dbReference type="InterPro" id="IPR049142">
    <property type="entry name" value="MS_channel_1st"/>
</dbReference>
<dbReference type="InterPro" id="IPR011066">
    <property type="entry name" value="MscS_channel_C_sf"/>
</dbReference>
<dbReference type="InterPro" id="IPR010920">
    <property type="entry name" value="LSM_dom_sf"/>
</dbReference>
<evidence type="ECO:0000313" key="12">
    <source>
        <dbReference type="Proteomes" id="UP001595925"/>
    </source>
</evidence>
<feature type="compositionally biased region" description="Basic and acidic residues" evidence="7">
    <location>
        <begin position="358"/>
        <end position="372"/>
    </location>
</feature>
<evidence type="ECO:0000256" key="7">
    <source>
        <dbReference type="SAM" id="MobiDB-lite"/>
    </source>
</evidence>
<feature type="region of interest" description="Disordered" evidence="7">
    <location>
        <begin position="345"/>
        <end position="372"/>
    </location>
</feature>
<dbReference type="PANTHER" id="PTHR30221:SF1">
    <property type="entry name" value="SMALL-CONDUCTANCE MECHANOSENSITIVE CHANNEL"/>
    <property type="match status" value="1"/>
</dbReference>
<comment type="subcellular location">
    <subcellularLocation>
        <location evidence="1">Cell membrane</location>
        <topology evidence="1">Multi-pass membrane protein</topology>
    </subcellularLocation>
</comment>
<dbReference type="Proteomes" id="UP001595925">
    <property type="component" value="Unassembled WGS sequence"/>
</dbReference>
<keyword evidence="4" id="KW-0812">Transmembrane</keyword>
<dbReference type="SUPFAM" id="SSF50182">
    <property type="entry name" value="Sm-like ribonucleoproteins"/>
    <property type="match status" value="1"/>
</dbReference>
<sequence length="372" mass="41108">MVDIGPLTEVSIPLSDQPWVLVAGILLGSVLLSRALEWGGAYLLGRSPRWSETSISHVFIDEIRIPLHVSIVVGGILLSLTVLESISSTPILVKVLSSLVVVLWMRALVRLGGEWIDVVNAADNEYEFSPIFKNSWTILLVLVTVSMLLVIWEVDITPILASAGVLSIVLGLAAQDAIGNLIGGISLYFDDTYNTGDVIVLEDGQRGAVTDIGIRSTTILTRDNIVVTVPNSVLNSASVINESAPQRRKRIRVPITVAYGTDHEEVEAILLELCEDIPLVLESPRPQVMFQEFGDSALRFELWAYVGHPFSEPRAADHINRRVYERFDDADITIPFPQREISYLSAEDERTDEPPLQDGDRVAEYVEDRDRG</sequence>
<dbReference type="InterPro" id="IPR045275">
    <property type="entry name" value="MscS_archaea/bacteria_type"/>
</dbReference>
<dbReference type="Pfam" id="PF00924">
    <property type="entry name" value="MS_channel_2nd"/>
    <property type="match status" value="1"/>
</dbReference>
<name>A0ABD5QDR9_9EURY</name>
<evidence type="ECO:0000256" key="6">
    <source>
        <dbReference type="ARBA" id="ARBA00023136"/>
    </source>
</evidence>
<dbReference type="Gene3D" id="3.30.70.100">
    <property type="match status" value="1"/>
</dbReference>
<protein>
    <submittedName>
        <fullName evidence="11">Mechanosensitive ion channel family protein</fullName>
    </submittedName>
</protein>
<dbReference type="SUPFAM" id="SSF82861">
    <property type="entry name" value="Mechanosensitive channel protein MscS (YggB), transmembrane region"/>
    <property type="match status" value="1"/>
</dbReference>
<dbReference type="Pfam" id="PF21082">
    <property type="entry name" value="MS_channel_3rd"/>
    <property type="match status" value="1"/>
</dbReference>
<keyword evidence="5" id="KW-1133">Transmembrane helix</keyword>
<proteinExistence type="inferred from homology"/>
<keyword evidence="6" id="KW-0472">Membrane</keyword>
<evidence type="ECO:0000259" key="8">
    <source>
        <dbReference type="Pfam" id="PF00924"/>
    </source>
</evidence>
<dbReference type="InterPro" id="IPR006685">
    <property type="entry name" value="MscS_channel_2nd"/>
</dbReference>
<keyword evidence="12" id="KW-1185">Reference proteome</keyword>
<dbReference type="SUPFAM" id="SSF82689">
    <property type="entry name" value="Mechanosensitive channel protein MscS (YggB), C-terminal domain"/>
    <property type="match status" value="1"/>
</dbReference>
<dbReference type="Pfam" id="PF21088">
    <property type="entry name" value="MS_channel_1st"/>
    <property type="match status" value="1"/>
</dbReference>
<dbReference type="Gene3D" id="1.10.287.1260">
    <property type="match status" value="1"/>
</dbReference>
<feature type="domain" description="Mechanosensitive ion channel MscS C-terminal" evidence="9">
    <location>
        <begin position="251"/>
        <end position="334"/>
    </location>
</feature>
<evidence type="ECO:0000259" key="10">
    <source>
        <dbReference type="Pfam" id="PF21088"/>
    </source>
</evidence>
<feature type="domain" description="Mechanosensitive ion channel MscS" evidence="8">
    <location>
        <begin position="176"/>
        <end position="242"/>
    </location>
</feature>
<evidence type="ECO:0000313" key="11">
    <source>
        <dbReference type="EMBL" id="MFC4987860.1"/>
    </source>
</evidence>
<comment type="caution">
    <text evidence="11">The sequence shown here is derived from an EMBL/GenBank/DDBJ whole genome shotgun (WGS) entry which is preliminary data.</text>
</comment>
<evidence type="ECO:0000256" key="5">
    <source>
        <dbReference type="ARBA" id="ARBA00022989"/>
    </source>
</evidence>
<dbReference type="InterPro" id="IPR049278">
    <property type="entry name" value="MS_channel_C"/>
</dbReference>
<accession>A0ABD5QDR9</accession>
<organism evidence="11 12">
    <name type="scientific">Saliphagus infecundisoli</name>
    <dbReference type="NCBI Taxonomy" id="1849069"/>
    <lineage>
        <taxon>Archaea</taxon>
        <taxon>Methanobacteriati</taxon>
        <taxon>Methanobacteriota</taxon>
        <taxon>Stenosarchaea group</taxon>
        <taxon>Halobacteria</taxon>
        <taxon>Halobacteriales</taxon>
        <taxon>Natrialbaceae</taxon>
        <taxon>Saliphagus</taxon>
    </lineage>
</organism>
<dbReference type="AlphaFoldDB" id="A0ABD5QDR9"/>
<evidence type="ECO:0000256" key="2">
    <source>
        <dbReference type="ARBA" id="ARBA00008017"/>
    </source>
</evidence>
<dbReference type="InterPro" id="IPR011014">
    <property type="entry name" value="MscS_channel_TM-2"/>
</dbReference>
<dbReference type="GO" id="GO:0005886">
    <property type="term" value="C:plasma membrane"/>
    <property type="evidence" value="ECO:0007669"/>
    <property type="project" value="UniProtKB-SubCell"/>
</dbReference>
<feature type="domain" description="Mechanosensitive ion channel transmembrane helices 2/3" evidence="10">
    <location>
        <begin position="138"/>
        <end position="175"/>
    </location>
</feature>
<dbReference type="Gene3D" id="2.30.30.60">
    <property type="match status" value="1"/>
</dbReference>
<dbReference type="EMBL" id="JBHSJG010000034">
    <property type="protein sequence ID" value="MFC4987860.1"/>
    <property type="molecule type" value="Genomic_DNA"/>
</dbReference>
<reference evidence="11 12" key="1">
    <citation type="journal article" date="2019" name="Int. J. Syst. Evol. Microbiol.">
        <title>The Global Catalogue of Microorganisms (GCM) 10K type strain sequencing project: providing services to taxonomists for standard genome sequencing and annotation.</title>
        <authorList>
            <consortium name="The Broad Institute Genomics Platform"/>
            <consortium name="The Broad Institute Genome Sequencing Center for Infectious Disease"/>
            <person name="Wu L."/>
            <person name="Ma J."/>
        </authorList>
    </citation>
    <scope>NUCLEOTIDE SEQUENCE [LARGE SCALE GENOMIC DNA]</scope>
    <source>
        <strain evidence="11 12">CGMCC 1.15824</strain>
    </source>
</reference>
<comment type="similarity">
    <text evidence="2">Belongs to the MscS (TC 1.A.23) family.</text>
</comment>
<evidence type="ECO:0000256" key="3">
    <source>
        <dbReference type="ARBA" id="ARBA00022475"/>
    </source>
</evidence>
<evidence type="ECO:0000256" key="1">
    <source>
        <dbReference type="ARBA" id="ARBA00004651"/>
    </source>
</evidence>
<dbReference type="RefSeq" id="WP_224829894.1">
    <property type="nucleotide sequence ID" value="NZ_JAIVEF010000031.1"/>
</dbReference>
<evidence type="ECO:0000256" key="4">
    <source>
        <dbReference type="ARBA" id="ARBA00022692"/>
    </source>
</evidence>